<keyword evidence="3" id="KW-0677">Repeat</keyword>
<evidence type="ECO:0000256" key="4">
    <source>
        <dbReference type="PROSITE-ProRule" id="PRU00221"/>
    </source>
</evidence>
<dbReference type="InterPro" id="IPR036322">
    <property type="entry name" value="WD40_repeat_dom_sf"/>
</dbReference>
<dbReference type="SMART" id="SM00320">
    <property type="entry name" value="WD40"/>
    <property type="match status" value="4"/>
</dbReference>
<comment type="caution">
    <text evidence="6">The sequence shown here is derived from an EMBL/GenBank/DDBJ whole genome shotgun (WGS) entry which is preliminary data.</text>
</comment>
<organism evidence="6 7">
    <name type="scientific">Suillus placidus</name>
    <dbReference type="NCBI Taxonomy" id="48579"/>
    <lineage>
        <taxon>Eukaryota</taxon>
        <taxon>Fungi</taxon>
        <taxon>Dikarya</taxon>
        <taxon>Basidiomycota</taxon>
        <taxon>Agaricomycotina</taxon>
        <taxon>Agaricomycetes</taxon>
        <taxon>Agaricomycetidae</taxon>
        <taxon>Boletales</taxon>
        <taxon>Suillineae</taxon>
        <taxon>Suillaceae</taxon>
        <taxon>Suillus</taxon>
    </lineage>
</organism>
<dbReference type="EMBL" id="JABBWD010000035">
    <property type="protein sequence ID" value="KAG1775232.1"/>
    <property type="molecule type" value="Genomic_DNA"/>
</dbReference>
<keyword evidence="7" id="KW-1185">Reference proteome</keyword>
<dbReference type="InterPro" id="IPR044285">
    <property type="entry name" value="PWP1"/>
</dbReference>
<dbReference type="GO" id="GO:0005634">
    <property type="term" value="C:nucleus"/>
    <property type="evidence" value="ECO:0007669"/>
    <property type="project" value="TreeGrafter"/>
</dbReference>
<accession>A0A9P7D158</accession>
<feature type="compositionally biased region" description="Acidic residues" evidence="5">
    <location>
        <begin position="61"/>
        <end position="72"/>
    </location>
</feature>
<keyword evidence="2 4" id="KW-0853">WD repeat</keyword>
<keyword evidence="1" id="KW-0597">Phosphoprotein</keyword>
<dbReference type="AlphaFoldDB" id="A0A9P7D158"/>
<evidence type="ECO:0000256" key="1">
    <source>
        <dbReference type="ARBA" id="ARBA00022553"/>
    </source>
</evidence>
<dbReference type="PROSITE" id="PS50082">
    <property type="entry name" value="WD_REPEATS_2"/>
    <property type="match status" value="1"/>
</dbReference>
<evidence type="ECO:0000256" key="2">
    <source>
        <dbReference type="ARBA" id="ARBA00022574"/>
    </source>
</evidence>
<protein>
    <submittedName>
        <fullName evidence="6">WD40 repeat-like protein</fullName>
    </submittedName>
</protein>
<dbReference type="OrthoDB" id="270624at2759"/>
<feature type="repeat" description="WD" evidence="4">
    <location>
        <begin position="377"/>
        <end position="412"/>
    </location>
</feature>
<dbReference type="Proteomes" id="UP000714275">
    <property type="component" value="Unassembled WGS sequence"/>
</dbReference>
<dbReference type="PANTHER" id="PTHR14091">
    <property type="entry name" value="PERIODIC TRYPTOPHAN PROTEIN 1"/>
    <property type="match status" value="1"/>
</dbReference>
<dbReference type="Gene3D" id="2.130.10.10">
    <property type="entry name" value="YVTN repeat-like/Quinoprotein amine dehydrogenase"/>
    <property type="match status" value="1"/>
</dbReference>
<dbReference type="PROSITE" id="PS00678">
    <property type="entry name" value="WD_REPEATS_1"/>
    <property type="match status" value="1"/>
</dbReference>
<dbReference type="GO" id="GO:0006364">
    <property type="term" value="P:rRNA processing"/>
    <property type="evidence" value="ECO:0007669"/>
    <property type="project" value="InterPro"/>
</dbReference>
<feature type="region of interest" description="Disordered" evidence="5">
    <location>
        <begin position="213"/>
        <end position="233"/>
    </location>
</feature>
<dbReference type="PANTHER" id="PTHR14091:SF0">
    <property type="entry name" value="PERIODIC TRYPTOPHAN PROTEIN 1 HOMOLOG"/>
    <property type="match status" value="1"/>
</dbReference>
<gene>
    <name evidence="6" type="ORF">EV702DRAFT_1180451</name>
</gene>
<evidence type="ECO:0000256" key="3">
    <source>
        <dbReference type="ARBA" id="ARBA00022737"/>
    </source>
</evidence>
<reference evidence="6" key="1">
    <citation type="journal article" date="2020" name="New Phytol.">
        <title>Comparative genomics reveals dynamic genome evolution in host specialist ectomycorrhizal fungi.</title>
        <authorList>
            <person name="Lofgren L.A."/>
            <person name="Nguyen N.H."/>
            <person name="Vilgalys R."/>
            <person name="Ruytinx J."/>
            <person name="Liao H.L."/>
            <person name="Branco S."/>
            <person name="Kuo A."/>
            <person name="LaButti K."/>
            <person name="Lipzen A."/>
            <person name="Andreopoulos W."/>
            <person name="Pangilinan J."/>
            <person name="Riley R."/>
            <person name="Hundley H."/>
            <person name="Na H."/>
            <person name="Barry K."/>
            <person name="Grigoriev I.V."/>
            <person name="Stajich J.E."/>
            <person name="Kennedy P.G."/>
        </authorList>
    </citation>
    <scope>NUCLEOTIDE SEQUENCE</scope>
    <source>
        <strain evidence="6">DOB743</strain>
    </source>
</reference>
<dbReference type="Pfam" id="PF00400">
    <property type="entry name" value="WD40"/>
    <property type="match status" value="2"/>
</dbReference>
<sequence length="489" mass="53535">MSNLISLKCGVSAHQPSKYILDEKEFERVSALARIEIEDAQIELERAHNAANGMGKGAEGAEADDADEDGDEDAWVDEEDAPMEVDGDVQADAPEKEDDLAQYNLYKYDEDDDAEDDERSELEILPTDNLLVTAKTEDDVSQLEIYVYDESQDNLYTSHPGPSSEMQSDTSPKFGNNITFGTLDPEIKIWSLGVMESMYPDMILGRPDKTAAHVPVPAGTGKKKRKKTKHCPSSDTYHVDAVLGLSWNRTHRHMLASASVHRTVKPWDLSRPIVDGEGVIRSFGVHKDKVQAVQWNEKEPTVRLSGSYDRTVRVFDSRASDTGVGAVLGADVKALRWDPWETHAFYVSSLENGLVLNFDARALPMDMKYPSPARFTLSAHDGAVSALDVSPLLRGCICTGGMDKLVKVWNVDQTTGGKPAVSMVASRDMEVGEVFSAVFSPDNPLTIAAAGSKAKLQIWDVGANSGTRRAFASKLSEAGRVLKKKKAEG</sequence>
<dbReference type="SUPFAM" id="SSF50978">
    <property type="entry name" value="WD40 repeat-like"/>
    <property type="match status" value="1"/>
</dbReference>
<dbReference type="InterPro" id="IPR019775">
    <property type="entry name" value="WD40_repeat_CS"/>
</dbReference>
<evidence type="ECO:0000256" key="5">
    <source>
        <dbReference type="SAM" id="MobiDB-lite"/>
    </source>
</evidence>
<evidence type="ECO:0000313" key="7">
    <source>
        <dbReference type="Proteomes" id="UP000714275"/>
    </source>
</evidence>
<proteinExistence type="predicted"/>
<dbReference type="InterPro" id="IPR001680">
    <property type="entry name" value="WD40_rpt"/>
</dbReference>
<dbReference type="InterPro" id="IPR015943">
    <property type="entry name" value="WD40/YVTN_repeat-like_dom_sf"/>
</dbReference>
<dbReference type="PROSITE" id="PS50294">
    <property type="entry name" value="WD_REPEATS_REGION"/>
    <property type="match status" value="1"/>
</dbReference>
<name>A0A9P7D158_9AGAM</name>
<evidence type="ECO:0000313" key="6">
    <source>
        <dbReference type="EMBL" id="KAG1775232.1"/>
    </source>
</evidence>
<feature type="compositionally biased region" description="Basic residues" evidence="5">
    <location>
        <begin position="221"/>
        <end position="230"/>
    </location>
</feature>
<feature type="region of interest" description="Disordered" evidence="5">
    <location>
        <begin position="48"/>
        <end position="72"/>
    </location>
</feature>